<proteinExistence type="predicted"/>
<evidence type="ECO:0000313" key="2">
    <source>
        <dbReference type="EMBL" id="MFD0794724.1"/>
    </source>
</evidence>
<name>A0ABW3AV88_9SPHI</name>
<dbReference type="Gene3D" id="1.10.150.80">
    <property type="entry name" value="HRDC domain"/>
    <property type="match status" value="1"/>
</dbReference>
<evidence type="ECO:0000313" key="3">
    <source>
        <dbReference type="Proteomes" id="UP001597010"/>
    </source>
</evidence>
<sequence length="63" mass="7215">MFEQLMDWRDRTARTEKYPDRHSVYRTNLSAIAAKLPQTLKSLSGIKGIGPEKTNRYGTAMLT</sequence>
<keyword evidence="3" id="KW-1185">Reference proteome</keyword>
<dbReference type="InterPro" id="IPR002121">
    <property type="entry name" value="HRDC_dom"/>
</dbReference>
<protein>
    <submittedName>
        <fullName evidence="2">HRDC domain-containing protein</fullName>
    </submittedName>
</protein>
<dbReference type="InterPro" id="IPR010997">
    <property type="entry name" value="HRDC-like_sf"/>
</dbReference>
<feature type="domain" description="HRDC" evidence="1">
    <location>
        <begin position="1"/>
        <end position="63"/>
    </location>
</feature>
<evidence type="ECO:0000259" key="1">
    <source>
        <dbReference type="PROSITE" id="PS50967"/>
    </source>
</evidence>
<dbReference type="PROSITE" id="PS50967">
    <property type="entry name" value="HRDC"/>
    <property type="match status" value="1"/>
</dbReference>
<dbReference type="RefSeq" id="WP_377117078.1">
    <property type="nucleotide sequence ID" value="NZ_JBHTHZ010000013.1"/>
</dbReference>
<gene>
    <name evidence="2" type="ORF">ACFQZX_13940</name>
</gene>
<accession>A0ABW3AV88</accession>
<dbReference type="InterPro" id="IPR044876">
    <property type="entry name" value="HRDC_dom_sf"/>
</dbReference>
<organism evidence="2 3">
    <name type="scientific">Mucilaginibacter litoreus</name>
    <dbReference type="NCBI Taxonomy" id="1048221"/>
    <lineage>
        <taxon>Bacteria</taxon>
        <taxon>Pseudomonadati</taxon>
        <taxon>Bacteroidota</taxon>
        <taxon>Sphingobacteriia</taxon>
        <taxon>Sphingobacteriales</taxon>
        <taxon>Sphingobacteriaceae</taxon>
        <taxon>Mucilaginibacter</taxon>
    </lineage>
</organism>
<dbReference type="SUPFAM" id="SSF47819">
    <property type="entry name" value="HRDC-like"/>
    <property type="match status" value="1"/>
</dbReference>
<dbReference type="EMBL" id="JBHTHZ010000013">
    <property type="protein sequence ID" value="MFD0794724.1"/>
    <property type="molecule type" value="Genomic_DNA"/>
</dbReference>
<dbReference type="Proteomes" id="UP001597010">
    <property type="component" value="Unassembled WGS sequence"/>
</dbReference>
<dbReference type="Pfam" id="PF00570">
    <property type="entry name" value="HRDC"/>
    <property type="match status" value="1"/>
</dbReference>
<comment type="caution">
    <text evidence="2">The sequence shown here is derived from an EMBL/GenBank/DDBJ whole genome shotgun (WGS) entry which is preliminary data.</text>
</comment>
<reference evidence="3" key="1">
    <citation type="journal article" date="2019" name="Int. J. Syst. Evol. Microbiol.">
        <title>The Global Catalogue of Microorganisms (GCM) 10K type strain sequencing project: providing services to taxonomists for standard genome sequencing and annotation.</title>
        <authorList>
            <consortium name="The Broad Institute Genomics Platform"/>
            <consortium name="The Broad Institute Genome Sequencing Center for Infectious Disease"/>
            <person name="Wu L."/>
            <person name="Ma J."/>
        </authorList>
    </citation>
    <scope>NUCLEOTIDE SEQUENCE [LARGE SCALE GENOMIC DNA]</scope>
    <source>
        <strain evidence="3">CCUG 61484</strain>
    </source>
</reference>